<protein>
    <submittedName>
        <fullName evidence="2">Uncharacterized protein LOC117469219</fullName>
    </submittedName>
</protein>
<proteinExistence type="predicted"/>
<evidence type="ECO:0000313" key="2">
    <source>
        <dbReference type="EMBL" id="CAJ1069779.1"/>
    </source>
</evidence>
<accession>A0AAV1G9V5</accession>
<keyword evidence="3" id="KW-1185">Reference proteome</keyword>
<gene>
    <name evidence="2" type="ORF">XNOV1_A026385</name>
</gene>
<evidence type="ECO:0000313" key="3">
    <source>
        <dbReference type="Proteomes" id="UP001178508"/>
    </source>
</evidence>
<dbReference type="EMBL" id="OY660875">
    <property type="protein sequence ID" value="CAJ1069779.1"/>
    <property type="molecule type" value="Genomic_DNA"/>
</dbReference>
<organism evidence="2 3">
    <name type="scientific">Xyrichtys novacula</name>
    <name type="common">Pearly razorfish</name>
    <name type="synonym">Hemipteronotus novacula</name>
    <dbReference type="NCBI Taxonomy" id="13765"/>
    <lineage>
        <taxon>Eukaryota</taxon>
        <taxon>Metazoa</taxon>
        <taxon>Chordata</taxon>
        <taxon>Craniata</taxon>
        <taxon>Vertebrata</taxon>
        <taxon>Euteleostomi</taxon>
        <taxon>Actinopterygii</taxon>
        <taxon>Neopterygii</taxon>
        <taxon>Teleostei</taxon>
        <taxon>Neoteleostei</taxon>
        <taxon>Acanthomorphata</taxon>
        <taxon>Eupercaria</taxon>
        <taxon>Labriformes</taxon>
        <taxon>Labridae</taxon>
        <taxon>Xyrichtys</taxon>
    </lineage>
</organism>
<feature type="region of interest" description="Disordered" evidence="1">
    <location>
        <begin position="1022"/>
        <end position="1041"/>
    </location>
</feature>
<dbReference type="AlphaFoldDB" id="A0AAV1G9V5"/>
<reference evidence="2" key="1">
    <citation type="submission" date="2023-08" db="EMBL/GenBank/DDBJ databases">
        <authorList>
            <person name="Alioto T."/>
            <person name="Alioto T."/>
            <person name="Gomez Garrido J."/>
        </authorList>
    </citation>
    <scope>NUCLEOTIDE SEQUENCE</scope>
</reference>
<dbReference type="Proteomes" id="UP001178508">
    <property type="component" value="Chromosome 12"/>
</dbReference>
<name>A0AAV1G9V5_XYRNO</name>
<feature type="compositionally biased region" description="Acidic residues" evidence="1">
    <location>
        <begin position="1024"/>
        <end position="1041"/>
    </location>
</feature>
<dbReference type="PANTHER" id="PTHR46704">
    <property type="entry name" value="CXC DOMAIN-CONTAINING PROTEIN-RELATED"/>
    <property type="match status" value="1"/>
</dbReference>
<dbReference type="PANTHER" id="PTHR46704:SF1">
    <property type="entry name" value="TELOMERE LENGTH REGULATION PROTEIN TEL2 HOMOLOG"/>
    <property type="match status" value="1"/>
</dbReference>
<sequence>MVQEVKPGFESNKVRMMRIIDKSQQRSLKVDTPETLPPLNFPRVGPKFPDGSSFTPPAENDAVYAAKMKEYYIWLFSRYIGTDGEQSVPGLGGFTSATGTPPPRKSTVDYFTPIHQPITDNAVVRELLRRSEKATIEVGQRWVLNMFDVGVCMKALPIIWHWPEEFGCHVTMIGPFHTCMNYIGMLTGHKMCGSGYAEILFEAQLVTSGSLKGVLSGKVYAKSLFCLTTICEAMERLLMEQFIEEENILMTDPAALLNLTETCNKEHLDEALKDPSTLTLIERYHVYEEKVLKGHLGKTGALWMSFINHCHLIFMLLHSVKTNNIQLFHKCNGEMADLFFAFDGQNYSRYLTWFEVYLTNLENTHPGAKDLLTNGAIAVARSMIPGALSAVDKTMEVTFMRFAKSSGGFTGLYTQFGGYQRWCRTTSARAQYYEKTLEMVNLIDDPDCPRAGRHRELEKAEVKKGEQAVQRTLTAIRNFTNPFTIPDKDRLYSLASGAPVPMDVKMDISQAEAVGKAAKASFIRRLQSGEPGSFLDPIKKNKLKTTALCNKKVTLTSSQGKVIQYQEQSNIAFQLLIKSQSQVEPLDLEKLMKYCLVPVPPSLGTQDGFFSKTNKASFLHYLLEDTTSEHLPYPKDALFIQDGMALLHVLTNLPPTCGEICLQILDQMVAKKHFLFSTDSYHPESIKAQERLRRGSSEKIILAGPATRKAYDFKTILANDDNKKQFCQLLLRVWSEQQAASRLEKTQMAVLIVEGKAHQLTSSNGKVEVCELPEIYSNQEETDTRVVLYLHYAAALGYKSAVVRTPDTDIFVILLYHAHAIKLTVYLDTGSGKHRQLLNVSELAESLGEDYCATLLGFYVFSGEDCTSAFKGKGTVGPLKKLEKNPRFHEAFRQLGDDWNVKPEVMRQLEQFICLLYGQSCESSVNVARAKLLRKMVGGDDKLTSKSKVDLARLPPCYSALKPHIQRVNHRVALYKRADEAIVEKPKPNDEGQGWLKTEGVLKPVWSCGPGLPTSLVDLLEHGQEEEEMEESEDEFYEDDE</sequence>
<evidence type="ECO:0000256" key="1">
    <source>
        <dbReference type="SAM" id="MobiDB-lite"/>
    </source>
</evidence>